<proteinExistence type="predicted"/>
<evidence type="ECO:0000313" key="1">
    <source>
        <dbReference type="EMBL" id="SPJ87107.1"/>
    </source>
</evidence>
<accession>A0AAE8MLG1</accession>
<protein>
    <submittedName>
        <fullName evidence="1">Uncharacterized protein</fullName>
    </submittedName>
</protein>
<organism evidence="1 2">
    <name type="scientific">Fusarium torulosum</name>
    <dbReference type="NCBI Taxonomy" id="33205"/>
    <lineage>
        <taxon>Eukaryota</taxon>
        <taxon>Fungi</taxon>
        <taxon>Dikarya</taxon>
        <taxon>Ascomycota</taxon>
        <taxon>Pezizomycotina</taxon>
        <taxon>Sordariomycetes</taxon>
        <taxon>Hypocreomycetidae</taxon>
        <taxon>Hypocreales</taxon>
        <taxon>Nectriaceae</taxon>
        <taxon>Fusarium</taxon>
    </lineage>
</organism>
<sequence length="223" mass="25321">MSEAQLLWPSDKNTFSHLLLSVGSGWIEDADDSQNDSNGDSIIEIGRKKVNQVAEFFRFRSSQLQRRLDRNRVSEKTWNEAFCQISRKHPTRCVRLNPKLSGAQLQGTAADISTEFLAQDNTRLQISNVCHALLATTFYFNATENSCLSEYGRVTMTGKIFCRFPNGSDTIRSLSRVLERLRNPCIDLTSPVIKSWDINKTIISRMKRDGILDMPVDFQVPGQ</sequence>
<reference evidence="1" key="1">
    <citation type="submission" date="2018-03" db="EMBL/GenBank/DDBJ databases">
        <authorList>
            <person name="Guldener U."/>
        </authorList>
    </citation>
    <scope>NUCLEOTIDE SEQUENCE</scope>
</reference>
<dbReference type="EMBL" id="ONZP01000557">
    <property type="protein sequence ID" value="SPJ87107.1"/>
    <property type="molecule type" value="Genomic_DNA"/>
</dbReference>
<comment type="caution">
    <text evidence="1">The sequence shown here is derived from an EMBL/GenBank/DDBJ whole genome shotgun (WGS) entry which is preliminary data.</text>
</comment>
<dbReference type="Proteomes" id="UP001187734">
    <property type="component" value="Unassembled WGS sequence"/>
</dbReference>
<keyword evidence="2" id="KW-1185">Reference proteome</keyword>
<gene>
    <name evidence="1" type="ORF">FTOL_12132</name>
</gene>
<dbReference type="AlphaFoldDB" id="A0AAE8MLG1"/>
<evidence type="ECO:0000313" key="2">
    <source>
        <dbReference type="Proteomes" id="UP001187734"/>
    </source>
</evidence>
<name>A0AAE8MLG1_9HYPO</name>